<dbReference type="OrthoDB" id="10258187at2759"/>
<dbReference type="InterPro" id="IPR044682">
    <property type="entry name" value="VDE"/>
</dbReference>
<evidence type="ECO:0000313" key="3">
    <source>
        <dbReference type="EMBL" id="KAJ4967685.1"/>
    </source>
</evidence>
<dbReference type="SUPFAM" id="SSF50814">
    <property type="entry name" value="Lipocalins"/>
    <property type="match status" value="1"/>
</dbReference>
<keyword evidence="1" id="KW-0175">Coiled coil</keyword>
<feature type="domain" description="VDE lipocalin" evidence="2">
    <location>
        <begin position="147"/>
        <end position="386"/>
    </location>
</feature>
<proteinExistence type="predicted"/>
<sequence>MAATSAPTCFFRDVTFLACTESAAPNSERFFKSGSSNQRGVLELKLWSGNRDLRTFQLATSHRNFFQMVSRASPSTSGGRDRTSLAVSIDTATCFSEVEEVIKSPSMMLLNIMKKWRKVHAIAAASVLTCIFLIVPSAEAVDSLKTCACLLKECRVELAKCIADPSCAANVACLQTCNNRPDETECQINCGNLFEDNVVDEFNECAVSRKKCVPKKSDVGDFPIPDPASLVKSFNIGNFSGKWYITSGLNPTFDTFDCQLHEFHMEANKLVGNISWRIRTPDGGFFTRSAVQKFVQDPSQPGILYNHDNEYLHYQDDWYILSSKIENKPDDYIFVYYRGRNDAWDGYGGAVVYTRSAVLPDSIIPELENAAKSVGRDFNKFIRTDNTCGPEPPLVERLEKTVEEGEETIVREVEEIEGEVEKTGMTFFERLAEGFKELKQDEENLLRGLNKEEMEILGGLKMEVSEVEKLFQRALPLRKLR</sequence>
<dbReference type="Pfam" id="PF07137">
    <property type="entry name" value="VDE"/>
    <property type="match status" value="1"/>
</dbReference>
<dbReference type="PANTHER" id="PTHR33970">
    <property type="entry name" value="VIOLAXANTHIN DE-EPOXIDASE, CHLOROPLASTIC-RELATED"/>
    <property type="match status" value="1"/>
</dbReference>
<dbReference type="GO" id="GO:0010028">
    <property type="term" value="P:xanthophyll cycle"/>
    <property type="evidence" value="ECO:0007669"/>
    <property type="project" value="InterPro"/>
</dbReference>
<evidence type="ECO:0000256" key="1">
    <source>
        <dbReference type="SAM" id="Coils"/>
    </source>
</evidence>
<feature type="coiled-coil region" evidence="1">
    <location>
        <begin position="395"/>
        <end position="455"/>
    </location>
</feature>
<dbReference type="GO" id="GO:0009507">
    <property type="term" value="C:chloroplast"/>
    <property type="evidence" value="ECO:0007669"/>
    <property type="project" value="TreeGrafter"/>
</dbReference>
<dbReference type="PANTHER" id="PTHR33970:SF1">
    <property type="entry name" value="VIOLAXANTHIN DE-EPOXIDASE, CHLOROPLASTIC"/>
    <property type="match status" value="1"/>
</dbReference>
<dbReference type="InterPro" id="IPR012674">
    <property type="entry name" value="Calycin"/>
</dbReference>
<dbReference type="PROSITE" id="PS00213">
    <property type="entry name" value="LIPOCALIN"/>
    <property type="match status" value="1"/>
</dbReference>
<protein>
    <recommendedName>
        <fullName evidence="2">VDE lipocalin domain-containing protein</fullName>
    </recommendedName>
</protein>
<evidence type="ECO:0000313" key="4">
    <source>
        <dbReference type="Proteomes" id="UP001141806"/>
    </source>
</evidence>
<dbReference type="CDD" id="cd19420">
    <property type="entry name" value="lipocalin_VDE"/>
    <property type="match status" value="1"/>
</dbReference>
<name>A0A9Q0KC22_9MAGN</name>
<organism evidence="3 4">
    <name type="scientific">Protea cynaroides</name>
    <dbReference type="NCBI Taxonomy" id="273540"/>
    <lineage>
        <taxon>Eukaryota</taxon>
        <taxon>Viridiplantae</taxon>
        <taxon>Streptophyta</taxon>
        <taxon>Embryophyta</taxon>
        <taxon>Tracheophyta</taxon>
        <taxon>Spermatophyta</taxon>
        <taxon>Magnoliopsida</taxon>
        <taxon>Proteales</taxon>
        <taxon>Proteaceae</taxon>
        <taxon>Protea</taxon>
    </lineage>
</organism>
<evidence type="ECO:0000259" key="2">
    <source>
        <dbReference type="Pfam" id="PF07137"/>
    </source>
</evidence>
<dbReference type="Gene3D" id="2.40.128.20">
    <property type="match status" value="1"/>
</dbReference>
<gene>
    <name evidence="3" type="ORF">NE237_014386</name>
</gene>
<dbReference type="InterPro" id="IPR022272">
    <property type="entry name" value="Lipocalin_CS"/>
</dbReference>
<accession>A0A9Q0KC22</accession>
<comment type="caution">
    <text evidence="3">The sequence shown here is derived from an EMBL/GenBank/DDBJ whole genome shotgun (WGS) entry which is preliminary data.</text>
</comment>
<reference evidence="3" key="1">
    <citation type="journal article" date="2023" name="Plant J.">
        <title>The genome of the king protea, Protea cynaroides.</title>
        <authorList>
            <person name="Chang J."/>
            <person name="Duong T.A."/>
            <person name="Schoeman C."/>
            <person name="Ma X."/>
            <person name="Roodt D."/>
            <person name="Barker N."/>
            <person name="Li Z."/>
            <person name="Van de Peer Y."/>
            <person name="Mizrachi E."/>
        </authorList>
    </citation>
    <scope>NUCLEOTIDE SEQUENCE</scope>
    <source>
        <tissue evidence="3">Young leaves</tissue>
    </source>
</reference>
<dbReference type="InterPro" id="IPR010788">
    <property type="entry name" value="VDE_dom"/>
</dbReference>
<keyword evidence="4" id="KW-1185">Reference proteome</keyword>
<dbReference type="GO" id="GO:0046422">
    <property type="term" value="F:violaxanthin de-epoxidase activity"/>
    <property type="evidence" value="ECO:0007669"/>
    <property type="project" value="InterPro"/>
</dbReference>
<dbReference type="GO" id="GO:0015994">
    <property type="term" value="P:chlorophyll metabolic process"/>
    <property type="evidence" value="ECO:0007669"/>
    <property type="project" value="TreeGrafter"/>
</dbReference>
<dbReference type="Proteomes" id="UP001141806">
    <property type="component" value="Unassembled WGS sequence"/>
</dbReference>
<dbReference type="EMBL" id="JAMYWD010000006">
    <property type="protein sequence ID" value="KAJ4967685.1"/>
    <property type="molecule type" value="Genomic_DNA"/>
</dbReference>
<dbReference type="AlphaFoldDB" id="A0A9Q0KC22"/>